<dbReference type="RefSeq" id="WP_027296821.1">
    <property type="nucleotide sequence ID" value="NZ_JBHTNY010000004.1"/>
</dbReference>
<dbReference type="SUPFAM" id="SSF53448">
    <property type="entry name" value="Nucleotide-diphospho-sugar transferases"/>
    <property type="match status" value="1"/>
</dbReference>
<dbReference type="Gene3D" id="3.90.550.10">
    <property type="entry name" value="Spore Coat Polysaccharide Biosynthesis Protein SpsA, Chain A"/>
    <property type="match status" value="1"/>
</dbReference>
<comment type="pathway">
    <text evidence="1">Cell wall biogenesis; cell wall polysaccharide biosynthesis.</text>
</comment>
<dbReference type="Proteomes" id="UP000306509">
    <property type="component" value="Unassembled WGS sequence"/>
</dbReference>
<accession>A0A4U8Q3Y7</accession>
<evidence type="ECO:0000256" key="4">
    <source>
        <dbReference type="ARBA" id="ARBA00022679"/>
    </source>
</evidence>
<dbReference type="PANTHER" id="PTHR43179">
    <property type="entry name" value="RHAMNOSYLTRANSFERASE WBBL"/>
    <property type="match status" value="1"/>
</dbReference>
<dbReference type="InterPro" id="IPR029044">
    <property type="entry name" value="Nucleotide-diphossugar_trans"/>
</dbReference>
<proteinExistence type="inferred from homology"/>
<evidence type="ECO:0000256" key="2">
    <source>
        <dbReference type="ARBA" id="ARBA00006739"/>
    </source>
</evidence>
<keyword evidence="4 7" id="KW-0808">Transferase</keyword>
<feature type="transmembrane region" description="Helical" evidence="5">
    <location>
        <begin position="244"/>
        <end position="264"/>
    </location>
</feature>
<protein>
    <submittedName>
        <fullName evidence="7">N-acetylglucosaminyl-diphospho-decaprenol L-rhamnosyltransferase</fullName>
        <ecNumber evidence="7">2.4.1.289</ecNumber>
    </submittedName>
</protein>
<sequence>MCKVSVVIPNYNGMIYLDDCLSALRRQTEKDFEILLVDNGSGDGSISFVKEKYPEVRCIALKRNYGFCRAVNIGIQKAKAPYVILLNNDTKAEEDFVRALLADIEMHPNCFSSQAKILQMHNPALMDDGGNYYCSLGWAFAWGKDMPANLYDEPRRIFASCACAAIYRKSIFSVIGYFDERHYAYLEDIDIGYRARIEGYENRYAPGAVVHHVGSGTTGSRYNEFKIGYSARNNIYLIYKNMPFLQILLNIPFLITGILVKTVFFGSKGYFKEYIQGIRKGFALAEKGSKVKFKKKNFKNYVKIQFELWINIIKRLKNTR</sequence>
<evidence type="ECO:0000256" key="1">
    <source>
        <dbReference type="ARBA" id="ARBA00004776"/>
    </source>
</evidence>
<evidence type="ECO:0000313" key="7">
    <source>
        <dbReference type="EMBL" id="TLC98933.1"/>
    </source>
</evidence>
<keyword evidence="5" id="KW-0812">Transmembrane</keyword>
<dbReference type="Pfam" id="PF00535">
    <property type="entry name" value="Glycos_transf_2"/>
    <property type="match status" value="1"/>
</dbReference>
<feature type="domain" description="Glycosyltransferase 2-like" evidence="6">
    <location>
        <begin position="5"/>
        <end position="172"/>
    </location>
</feature>
<comment type="similarity">
    <text evidence="2">Belongs to the glycosyltransferase 2 family.</text>
</comment>
<dbReference type="InterPro" id="IPR001173">
    <property type="entry name" value="Glyco_trans_2-like"/>
</dbReference>
<dbReference type="AlphaFoldDB" id="A0A4U8Q3Y7"/>
<reference evidence="7 8" key="1">
    <citation type="journal article" date="2019" name="Anaerobe">
        <title>Detection of Robinsoniella peoriensis in multiple bone samples of a trauma patient.</title>
        <authorList>
            <person name="Schrottner P."/>
            <person name="Hartwich K."/>
            <person name="Bunk B."/>
            <person name="Schober I."/>
            <person name="Helbig S."/>
            <person name="Rudolph W.W."/>
            <person name="Gunzer F."/>
        </authorList>
    </citation>
    <scope>NUCLEOTIDE SEQUENCE [LARGE SCALE GENOMIC DNA]</scope>
    <source>
        <strain evidence="7 8">DSM 106044</strain>
    </source>
</reference>
<comment type="caution">
    <text evidence="7">The sequence shown here is derived from an EMBL/GenBank/DDBJ whole genome shotgun (WGS) entry which is preliminary data.</text>
</comment>
<dbReference type="PANTHER" id="PTHR43179:SF12">
    <property type="entry name" value="GALACTOFURANOSYLTRANSFERASE GLFT2"/>
    <property type="match status" value="1"/>
</dbReference>
<dbReference type="GO" id="GO:0102096">
    <property type="term" value="F:decaprenyl-N-acetyl-alpha-D-glucosaminyl-pyrophosphate:dTDP-alpha-L-rhamnose rhamnosyltransferase activity"/>
    <property type="evidence" value="ECO:0007669"/>
    <property type="project" value="UniProtKB-EC"/>
</dbReference>
<evidence type="ECO:0000256" key="3">
    <source>
        <dbReference type="ARBA" id="ARBA00022676"/>
    </source>
</evidence>
<keyword evidence="3 7" id="KW-0328">Glycosyltransferase</keyword>
<dbReference type="EC" id="2.4.1.289" evidence="7"/>
<dbReference type="STRING" id="180332.GCA_000797495_02666"/>
<evidence type="ECO:0000313" key="8">
    <source>
        <dbReference type="Proteomes" id="UP000306509"/>
    </source>
</evidence>
<evidence type="ECO:0000256" key="5">
    <source>
        <dbReference type="SAM" id="Phobius"/>
    </source>
</evidence>
<gene>
    <name evidence="7" type="primary">wbbL_2</name>
    <name evidence="7" type="ORF">DSM106044_04263</name>
</gene>
<keyword evidence="8" id="KW-1185">Reference proteome</keyword>
<name>A0A4U8Q3Y7_9FIRM</name>
<dbReference type="EMBL" id="QGQD01000079">
    <property type="protein sequence ID" value="TLC98933.1"/>
    <property type="molecule type" value="Genomic_DNA"/>
</dbReference>
<keyword evidence="5" id="KW-0472">Membrane</keyword>
<dbReference type="CDD" id="cd04186">
    <property type="entry name" value="GT_2_like_c"/>
    <property type="match status" value="1"/>
</dbReference>
<keyword evidence="5" id="KW-1133">Transmembrane helix</keyword>
<organism evidence="7 8">
    <name type="scientific">Robinsoniella peoriensis</name>
    <dbReference type="NCBI Taxonomy" id="180332"/>
    <lineage>
        <taxon>Bacteria</taxon>
        <taxon>Bacillati</taxon>
        <taxon>Bacillota</taxon>
        <taxon>Clostridia</taxon>
        <taxon>Lachnospirales</taxon>
        <taxon>Lachnospiraceae</taxon>
        <taxon>Robinsoniella</taxon>
    </lineage>
</organism>
<evidence type="ECO:0000259" key="6">
    <source>
        <dbReference type="Pfam" id="PF00535"/>
    </source>
</evidence>